<dbReference type="EMBL" id="CP012621">
    <property type="protein sequence ID" value="ATG75667.1"/>
    <property type="molecule type" value="Genomic_DNA"/>
</dbReference>
<gene>
    <name evidence="6" type="ORF">AN401_18945</name>
</gene>
<dbReference type="PANTHER" id="PTHR46847:SF1">
    <property type="entry name" value="D-ALLOSE-BINDING PERIPLASMIC PROTEIN-RELATED"/>
    <property type="match status" value="1"/>
</dbReference>
<feature type="domain" description="Periplasmic binding protein" evidence="5">
    <location>
        <begin position="80"/>
        <end position="318"/>
    </location>
</feature>
<organism evidence="6 7">
    <name type="scientific">Zobellella denitrificans</name>
    <dbReference type="NCBI Taxonomy" id="347534"/>
    <lineage>
        <taxon>Bacteria</taxon>
        <taxon>Pseudomonadati</taxon>
        <taxon>Pseudomonadota</taxon>
        <taxon>Gammaproteobacteria</taxon>
        <taxon>Aeromonadales</taxon>
        <taxon>Aeromonadaceae</taxon>
        <taxon>Zobellella</taxon>
    </lineage>
</organism>
<dbReference type="GO" id="GO:0030313">
    <property type="term" value="C:cell envelope"/>
    <property type="evidence" value="ECO:0007669"/>
    <property type="project" value="UniProtKB-SubCell"/>
</dbReference>
<feature type="signal peptide" evidence="4">
    <location>
        <begin position="1"/>
        <end position="23"/>
    </location>
</feature>
<sequence>MPISIRLARRLTLALLFSWPALAGEAEHWSLQDYLARFPEKQARSEAFSQRIRAPAEPWQGIDNRPVRIAMLSPGGQLSDYWRRNHRSLAARLDEIAIPYRLDSHFVAQHSPIREQERLLADILAQDPDYLVLTLDSRRHRVLIEKLLVRDRPKLILQNITTPLKAWQQRQPLLYVGFDHALGTRQLAASLPALAGAPVHYLMLYGTRGHVSLARGDEFIRLMSGNPDFHLRQQVYTDLEPEKTRAAVLQALSDIPELNLIYASTTDIALASIQALELAGRKADVIVNGWGGGQDELDALRQGRLDLTVMRMNDDSGVAIAEAIRLDREGKTDAIPGVYSGDFAVVTQDTPLAELERLKAYAFRYSR</sequence>
<protein>
    <submittedName>
        <fullName evidence="6">Sugar ABC transporter substrate-binding protein</fullName>
    </submittedName>
</protein>
<evidence type="ECO:0000256" key="4">
    <source>
        <dbReference type="SAM" id="SignalP"/>
    </source>
</evidence>
<name>A0A291HU25_9GAMM</name>
<feature type="chain" id="PRO_5012719352" evidence="4">
    <location>
        <begin position="24"/>
        <end position="367"/>
    </location>
</feature>
<dbReference type="InterPro" id="IPR028082">
    <property type="entry name" value="Peripla_BP_I"/>
</dbReference>
<dbReference type="InterPro" id="IPR025997">
    <property type="entry name" value="SBP_2_dom"/>
</dbReference>
<comment type="subcellular location">
    <subcellularLocation>
        <location evidence="1">Cell envelope</location>
    </subcellularLocation>
</comment>
<evidence type="ECO:0000256" key="3">
    <source>
        <dbReference type="ARBA" id="ARBA00022729"/>
    </source>
</evidence>
<keyword evidence="7" id="KW-1185">Reference proteome</keyword>
<dbReference type="AlphaFoldDB" id="A0A291HU25"/>
<accession>A0A291HU25</accession>
<proteinExistence type="inferred from homology"/>
<evidence type="ECO:0000256" key="1">
    <source>
        <dbReference type="ARBA" id="ARBA00004196"/>
    </source>
</evidence>
<dbReference type="RefSeq" id="WP_096780220.1">
    <property type="nucleotide sequence ID" value="NZ_CP012621.1"/>
</dbReference>
<dbReference type="PANTHER" id="PTHR46847">
    <property type="entry name" value="D-ALLOSE-BINDING PERIPLASMIC PROTEIN-RELATED"/>
    <property type="match status" value="1"/>
</dbReference>
<dbReference type="SUPFAM" id="SSF53822">
    <property type="entry name" value="Periplasmic binding protein-like I"/>
    <property type="match status" value="1"/>
</dbReference>
<keyword evidence="3 4" id="KW-0732">Signal</keyword>
<evidence type="ECO:0000256" key="2">
    <source>
        <dbReference type="ARBA" id="ARBA00007639"/>
    </source>
</evidence>
<comment type="similarity">
    <text evidence="2">Belongs to the bacterial solute-binding protein 2 family.</text>
</comment>
<dbReference type="KEGG" id="zdf:AN401_18945"/>
<dbReference type="Gene3D" id="3.40.50.2300">
    <property type="match status" value="2"/>
</dbReference>
<dbReference type="Proteomes" id="UP000217763">
    <property type="component" value="Chromosome"/>
</dbReference>
<evidence type="ECO:0000313" key="6">
    <source>
        <dbReference type="EMBL" id="ATG75667.1"/>
    </source>
</evidence>
<dbReference type="Pfam" id="PF13407">
    <property type="entry name" value="Peripla_BP_4"/>
    <property type="match status" value="1"/>
</dbReference>
<evidence type="ECO:0000313" key="7">
    <source>
        <dbReference type="Proteomes" id="UP000217763"/>
    </source>
</evidence>
<dbReference type="GO" id="GO:0055085">
    <property type="term" value="P:transmembrane transport"/>
    <property type="evidence" value="ECO:0007669"/>
    <property type="project" value="UniProtKB-ARBA"/>
</dbReference>
<dbReference type="GO" id="GO:0030246">
    <property type="term" value="F:carbohydrate binding"/>
    <property type="evidence" value="ECO:0007669"/>
    <property type="project" value="UniProtKB-ARBA"/>
</dbReference>
<reference evidence="7" key="1">
    <citation type="submission" date="2015-09" db="EMBL/GenBank/DDBJ databases">
        <authorList>
            <person name="Shao Z."/>
            <person name="Wang L."/>
        </authorList>
    </citation>
    <scope>NUCLEOTIDE SEQUENCE [LARGE SCALE GENOMIC DNA]</scope>
    <source>
        <strain evidence="7">F13-1</strain>
    </source>
</reference>
<evidence type="ECO:0000259" key="5">
    <source>
        <dbReference type="Pfam" id="PF13407"/>
    </source>
</evidence>